<proteinExistence type="predicted"/>
<name>A0ABD6D3E3_9EURY</name>
<evidence type="ECO:0000313" key="2">
    <source>
        <dbReference type="EMBL" id="MFD1640293.1"/>
    </source>
</evidence>
<keyword evidence="1" id="KW-0472">Membrane</keyword>
<accession>A0ABD6D3E3</accession>
<dbReference type="RefSeq" id="WP_256397299.1">
    <property type="nucleotide sequence ID" value="NZ_JANHDJ010000007.1"/>
</dbReference>
<keyword evidence="1" id="KW-1133">Transmembrane helix</keyword>
<evidence type="ECO:0000256" key="1">
    <source>
        <dbReference type="SAM" id="Phobius"/>
    </source>
</evidence>
<reference evidence="2 3" key="1">
    <citation type="journal article" date="2019" name="Int. J. Syst. Evol. Microbiol.">
        <title>The Global Catalogue of Microorganisms (GCM) 10K type strain sequencing project: providing services to taxonomists for standard genome sequencing and annotation.</title>
        <authorList>
            <consortium name="The Broad Institute Genomics Platform"/>
            <consortium name="The Broad Institute Genome Sequencing Center for Infectious Disease"/>
            <person name="Wu L."/>
            <person name="Ma J."/>
        </authorList>
    </citation>
    <scope>NUCLEOTIDE SEQUENCE [LARGE SCALE GENOMIC DNA]</scope>
    <source>
        <strain evidence="2 3">CGMCC 1.10593</strain>
    </source>
</reference>
<dbReference type="Proteomes" id="UP001597052">
    <property type="component" value="Unassembled WGS sequence"/>
</dbReference>
<dbReference type="AlphaFoldDB" id="A0ABD6D3E3"/>
<feature type="transmembrane region" description="Helical" evidence="1">
    <location>
        <begin position="45"/>
        <end position="68"/>
    </location>
</feature>
<feature type="transmembrane region" description="Helical" evidence="1">
    <location>
        <begin position="20"/>
        <end position="39"/>
    </location>
</feature>
<keyword evidence="3" id="KW-1185">Reference proteome</keyword>
<organism evidence="2 3">
    <name type="scientific">Halohasta litorea</name>
    <dbReference type="NCBI Taxonomy" id="869891"/>
    <lineage>
        <taxon>Archaea</taxon>
        <taxon>Methanobacteriati</taxon>
        <taxon>Methanobacteriota</taxon>
        <taxon>Stenosarchaea group</taxon>
        <taxon>Halobacteria</taxon>
        <taxon>Halobacteriales</taxon>
        <taxon>Haloferacaceae</taxon>
        <taxon>Halohasta</taxon>
    </lineage>
</organism>
<comment type="caution">
    <text evidence="2">The sequence shown here is derived from an EMBL/GenBank/DDBJ whole genome shotgun (WGS) entry which is preliminary data.</text>
</comment>
<dbReference type="EMBL" id="JBHUDM010000001">
    <property type="protein sequence ID" value="MFD1640293.1"/>
    <property type="molecule type" value="Genomic_DNA"/>
</dbReference>
<sequence length="86" mass="9064">MTQQSGTQTADSGSDTLFKLIGVALVALSAVVLVAVLWYTVGLAALQSIASPFVLGTVVFTVVVAIVFKKSSDVVDREIAHKRSRN</sequence>
<keyword evidence="1" id="KW-0812">Transmembrane</keyword>
<protein>
    <submittedName>
        <fullName evidence="2">Uncharacterized protein</fullName>
    </submittedName>
</protein>
<gene>
    <name evidence="2" type="ORF">ACFSBW_00200</name>
</gene>
<evidence type="ECO:0000313" key="3">
    <source>
        <dbReference type="Proteomes" id="UP001597052"/>
    </source>
</evidence>